<dbReference type="SUPFAM" id="SSF57850">
    <property type="entry name" value="RING/U-box"/>
    <property type="match status" value="1"/>
</dbReference>
<feature type="compositionally biased region" description="Low complexity" evidence="2">
    <location>
        <begin position="155"/>
        <end position="173"/>
    </location>
</feature>
<evidence type="ECO:0000259" key="3">
    <source>
        <dbReference type="PROSITE" id="PS50089"/>
    </source>
</evidence>
<name>A0A1C9C559_HAV01</name>
<dbReference type="EMBL" id="KX008963">
    <property type="protein sequence ID" value="AOM63422.1"/>
    <property type="molecule type" value="Genomic_DNA"/>
</dbReference>
<proteinExistence type="predicted"/>
<evidence type="ECO:0000313" key="4">
    <source>
        <dbReference type="EMBL" id="AOM63422.1"/>
    </source>
</evidence>
<evidence type="ECO:0000256" key="2">
    <source>
        <dbReference type="SAM" id="MobiDB-lite"/>
    </source>
</evidence>
<dbReference type="Gene3D" id="3.30.40.10">
    <property type="entry name" value="Zinc/RING finger domain, C3HC4 (zinc finger)"/>
    <property type="match status" value="1"/>
</dbReference>
<accession>A0A1C9C559</accession>
<dbReference type="GO" id="GO:0008270">
    <property type="term" value="F:zinc ion binding"/>
    <property type="evidence" value="ECO:0007669"/>
    <property type="project" value="UniProtKB-KW"/>
</dbReference>
<evidence type="ECO:0000256" key="1">
    <source>
        <dbReference type="PROSITE-ProRule" id="PRU00175"/>
    </source>
</evidence>
<dbReference type="InterPro" id="IPR001841">
    <property type="entry name" value="Znf_RING"/>
</dbReference>
<keyword evidence="1" id="KW-0863">Zinc-finger</keyword>
<organismHost>
    <name type="scientific">Heterosigma akashiwo</name>
    <name type="common">Chromophytic alga</name>
    <name type="synonym">Heterosigma carterae</name>
    <dbReference type="NCBI Taxonomy" id="2829"/>
</organismHost>
<protein>
    <recommendedName>
        <fullName evidence="3">RING-type domain-containing protein</fullName>
    </recommendedName>
</protein>
<organism evidence="4 5">
    <name type="scientific">Heterosigma akashiwo virus 01</name>
    <name type="common">HaV01</name>
    <dbReference type="NCBI Taxonomy" id="97195"/>
    <lineage>
        <taxon>Viruses</taxon>
        <taxon>Varidnaviria</taxon>
        <taxon>Bamfordvirae</taxon>
        <taxon>Nucleocytoviricota</taxon>
        <taxon>Megaviricetes</taxon>
        <taxon>Algavirales</taxon>
        <taxon>Phycodnaviridae</taxon>
        <taxon>Raphidovirus</taxon>
        <taxon>Raphidovirus japonicum</taxon>
    </lineage>
</organism>
<dbReference type="GeneID" id="37618472"/>
<gene>
    <name evidence="4" type="primary">HaV53_ORF91</name>
</gene>
<evidence type="ECO:0000313" key="5">
    <source>
        <dbReference type="Proteomes" id="UP000232488"/>
    </source>
</evidence>
<dbReference type="RefSeq" id="YP_009507488.1">
    <property type="nucleotide sequence ID" value="NC_038553.1"/>
</dbReference>
<keyword evidence="1" id="KW-0479">Metal-binding</keyword>
<sequence length="229" mass="27132">METYTVSQFADRFTISELKNMCRDNEFKGFSKYKRKMELCNFIVRSFSCRLQEIKHQNINIISEPSECNICLELTEVDNIETCFCSCSFCICKNCSSELRNNECPQCRRIVRPSIERSRKQRLRRMEEYDNMVRERAARRQRLNTALEEQRRIRNMNNGNNNNNNNTSDRPNNMQQTYNVTTIINDDDQTVIDLNPEELAEIVEFMEHIIGTVGIEVINNLYDEDEHLI</sequence>
<feature type="domain" description="RING-type" evidence="3">
    <location>
        <begin position="68"/>
        <end position="108"/>
    </location>
</feature>
<keyword evidence="1" id="KW-0862">Zinc</keyword>
<dbReference type="PROSITE" id="PS50089">
    <property type="entry name" value="ZF_RING_2"/>
    <property type="match status" value="1"/>
</dbReference>
<keyword evidence="5" id="KW-1185">Reference proteome</keyword>
<dbReference type="Proteomes" id="UP000232488">
    <property type="component" value="Segment"/>
</dbReference>
<dbReference type="KEGG" id="vg:37618472"/>
<reference evidence="4 5" key="1">
    <citation type="submission" date="2016-03" db="EMBL/GenBank/DDBJ databases">
        <title>Genome sequences of a Phycodnavirus, Heterosigma akashiwo virus strain 53.</title>
        <authorList>
            <person name="Ueki S."/>
            <person name="Ogura Y."/>
            <person name="Hayashi T."/>
        </authorList>
    </citation>
    <scope>NUCLEOTIDE SEQUENCE [LARGE SCALE GENOMIC DNA]</scope>
    <source>
        <strain evidence="4">HaV53</strain>
    </source>
</reference>
<feature type="region of interest" description="Disordered" evidence="2">
    <location>
        <begin position="155"/>
        <end position="174"/>
    </location>
</feature>
<dbReference type="InterPro" id="IPR013083">
    <property type="entry name" value="Znf_RING/FYVE/PHD"/>
</dbReference>